<dbReference type="InterPro" id="IPR004242">
    <property type="entry name" value="Transposase_21"/>
</dbReference>
<evidence type="ECO:0000313" key="1">
    <source>
        <dbReference type="EMBL" id="CAL0316431.1"/>
    </source>
</evidence>
<dbReference type="PANTHER" id="PTHR10775:SF158">
    <property type="entry name" value="TNP2-LIKE TRANSPOSON PROTEIN"/>
    <property type="match status" value="1"/>
</dbReference>
<comment type="caution">
    <text evidence="1">The sequence shown here is derived from an EMBL/GenBank/DDBJ whole genome shotgun (WGS) entry which is preliminary data.</text>
</comment>
<name>A0AAV1X459_LUPLU</name>
<dbReference type="PANTHER" id="PTHR10775">
    <property type="entry name" value="OS08G0208400 PROTEIN"/>
    <property type="match status" value="1"/>
</dbReference>
<evidence type="ECO:0008006" key="3">
    <source>
        <dbReference type="Google" id="ProtNLM"/>
    </source>
</evidence>
<proteinExistence type="predicted"/>
<sequence>MTLILDLLRDAFEEVKLPPSIYESKKIINKVGLNYTKIDTCPNDCTLYLGDGEKDLDACKHCGKSRWKPNKKNKVAAKVLRYFPLKPRLKRLFTCCKTAKHMGWHASQSNKDGLIRHPRDGEAWKTFDLMHPDFTSNPRNVRLGLATDGFNPFVTFSSTYSILPVFLTPYNLPPWMCMKHTSLILSMTIPGKHTPGNNIDVYLRPLVEELKEPWNDGVETFDSSTNETFRM</sequence>
<dbReference type="AlphaFoldDB" id="A0AAV1X459"/>
<keyword evidence="2" id="KW-1185">Reference proteome</keyword>
<dbReference type="EMBL" id="CAXHTB010000012">
    <property type="protein sequence ID" value="CAL0316431.1"/>
    <property type="molecule type" value="Genomic_DNA"/>
</dbReference>
<gene>
    <name evidence="1" type="ORF">LLUT_LOCUS17491</name>
</gene>
<evidence type="ECO:0000313" key="2">
    <source>
        <dbReference type="Proteomes" id="UP001497480"/>
    </source>
</evidence>
<accession>A0AAV1X459</accession>
<protein>
    <recommendedName>
        <fullName evidence="3">Transposase</fullName>
    </recommendedName>
</protein>
<dbReference type="Pfam" id="PF02992">
    <property type="entry name" value="Transposase_21"/>
    <property type="match status" value="1"/>
</dbReference>
<reference evidence="1 2" key="1">
    <citation type="submission" date="2024-03" db="EMBL/GenBank/DDBJ databases">
        <authorList>
            <person name="Martinez-Hernandez J."/>
        </authorList>
    </citation>
    <scope>NUCLEOTIDE SEQUENCE [LARGE SCALE GENOMIC DNA]</scope>
</reference>
<organism evidence="1 2">
    <name type="scientific">Lupinus luteus</name>
    <name type="common">European yellow lupine</name>
    <dbReference type="NCBI Taxonomy" id="3873"/>
    <lineage>
        <taxon>Eukaryota</taxon>
        <taxon>Viridiplantae</taxon>
        <taxon>Streptophyta</taxon>
        <taxon>Embryophyta</taxon>
        <taxon>Tracheophyta</taxon>
        <taxon>Spermatophyta</taxon>
        <taxon>Magnoliopsida</taxon>
        <taxon>eudicotyledons</taxon>
        <taxon>Gunneridae</taxon>
        <taxon>Pentapetalae</taxon>
        <taxon>rosids</taxon>
        <taxon>fabids</taxon>
        <taxon>Fabales</taxon>
        <taxon>Fabaceae</taxon>
        <taxon>Papilionoideae</taxon>
        <taxon>50 kb inversion clade</taxon>
        <taxon>genistoids sensu lato</taxon>
        <taxon>core genistoids</taxon>
        <taxon>Genisteae</taxon>
        <taxon>Lupinus</taxon>
    </lineage>
</organism>
<dbReference type="Proteomes" id="UP001497480">
    <property type="component" value="Unassembled WGS sequence"/>
</dbReference>